<dbReference type="InterPro" id="IPR000477">
    <property type="entry name" value="RT_dom"/>
</dbReference>
<dbReference type="AlphaFoldDB" id="A0AA47N2R9"/>
<dbReference type="GO" id="GO:0003964">
    <property type="term" value="F:RNA-directed DNA polymerase activity"/>
    <property type="evidence" value="ECO:0007669"/>
    <property type="project" value="UniProtKB-KW"/>
</dbReference>
<proteinExistence type="predicted"/>
<evidence type="ECO:0000313" key="2">
    <source>
        <dbReference type="EMBL" id="KAK0150660.1"/>
    </source>
</evidence>
<sequence>MKTFEPLVLTHLKAITNPLLNPLQLAHRANSTYARILFVDCSSAFNTIAPALLQDKLSQLSIPESTCRWITDFLTDRKQHVWLGKLVWEPRPISTGAPQGCVLYPLLFSLYTKSCTSSHPSVKHLKFSDDTTLIGLISNVDVSAYRKEVDHLSTWCSQNNLEPNALKTIPGWDNNLTRPSWVGNITSIIKAQLRMFFLRQLKKFNLLQKIMVQSIQGLRHKNNQEAMDGKPLFQQNIL</sequence>
<dbReference type="PROSITE" id="PS50878">
    <property type="entry name" value="RT_POL"/>
    <property type="match status" value="1"/>
</dbReference>
<gene>
    <name evidence="2" type="primary">RTase_5</name>
    <name evidence="2" type="ORF">N1851_008232</name>
</gene>
<reference evidence="2" key="1">
    <citation type="journal article" date="2023" name="Front. Mar. Sci.">
        <title>A new Merluccius polli reference genome to investigate the effects of global change in West African waters.</title>
        <authorList>
            <person name="Mateo J.L."/>
            <person name="Blanco-Fernandez C."/>
            <person name="Garcia-Vazquez E."/>
            <person name="Machado-Schiaffino G."/>
        </authorList>
    </citation>
    <scope>NUCLEOTIDE SEQUENCE</scope>
    <source>
        <strain evidence="2">C29</strain>
        <tissue evidence="2">Fin</tissue>
    </source>
</reference>
<feature type="domain" description="Reverse transcriptase" evidence="1">
    <location>
        <begin position="1"/>
        <end position="186"/>
    </location>
</feature>
<dbReference type="EMBL" id="JAOPHQ010001450">
    <property type="protein sequence ID" value="KAK0150660.1"/>
    <property type="molecule type" value="Genomic_DNA"/>
</dbReference>
<keyword evidence="2" id="KW-0548">Nucleotidyltransferase</keyword>
<dbReference type="Pfam" id="PF09004">
    <property type="entry name" value="ALKBH8_N"/>
    <property type="match status" value="1"/>
</dbReference>
<dbReference type="PANTHER" id="PTHR33332">
    <property type="entry name" value="REVERSE TRANSCRIPTASE DOMAIN-CONTAINING PROTEIN"/>
    <property type="match status" value="1"/>
</dbReference>
<dbReference type="Proteomes" id="UP001174136">
    <property type="component" value="Unassembled WGS sequence"/>
</dbReference>
<dbReference type="GO" id="GO:0016706">
    <property type="term" value="F:2-oxoglutarate-dependent dioxygenase activity"/>
    <property type="evidence" value="ECO:0007669"/>
    <property type="project" value="InterPro"/>
</dbReference>
<accession>A0AA47N2R9</accession>
<dbReference type="Pfam" id="PF00078">
    <property type="entry name" value="RVT_1"/>
    <property type="match status" value="1"/>
</dbReference>
<dbReference type="InterPro" id="IPR015095">
    <property type="entry name" value="AlkB_hom8_N"/>
</dbReference>
<evidence type="ECO:0000313" key="3">
    <source>
        <dbReference type="Proteomes" id="UP001174136"/>
    </source>
</evidence>
<keyword evidence="2" id="KW-0695">RNA-directed DNA polymerase</keyword>
<comment type="caution">
    <text evidence="2">The sequence shown here is derived from an EMBL/GenBank/DDBJ whole genome shotgun (WGS) entry which is preliminary data.</text>
</comment>
<keyword evidence="3" id="KW-1185">Reference proteome</keyword>
<dbReference type="GO" id="GO:0008168">
    <property type="term" value="F:methyltransferase activity"/>
    <property type="evidence" value="ECO:0007669"/>
    <property type="project" value="InterPro"/>
</dbReference>
<evidence type="ECO:0000259" key="1">
    <source>
        <dbReference type="PROSITE" id="PS50878"/>
    </source>
</evidence>
<organism evidence="2 3">
    <name type="scientific">Merluccius polli</name>
    <name type="common">Benguela hake</name>
    <name type="synonym">Merluccius cadenati</name>
    <dbReference type="NCBI Taxonomy" id="89951"/>
    <lineage>
        <taxon>Eukaryota</taxon>
        <taxon>Metazoa</taxon>
        <taxon>Chordata</taxon>
        <taxon>Craniata</taxon>
        <taxon>Vertebrata</taxon>
        <taxon>Euteleostomi</taxon>
        <taxon>Actinopterygii</taxon>
        <taxon>Neopterygii</taxon>
        <taxon>Teleostei</taxon>
        <taxon>Neoteleostei</taxon>
        <taxon>Acanthomorphata</taxon>
        <taxon>Zeiogadaria</taxon>
        <taxon>Gadariae</taxon>
        <taxon>Gadiformes</taxon>
        <taxon>Gadoidei</taxon>
        <taxon>Merlucciidae</taxon>
        <taxon>Merluccius</taxon>
    </lineage>
</organism>
<keyword evidence="2" id="KW-0808">Transferase</keyword>
<name>A0AA47N2R9_MERPO</name>
<protein>
    <submittedName>
        <fullName evidence="2">RNA-directed DNA polymerase from transposon BS</fullName>
    </submittedName>
</protein>